<sequence length="199" mass="22737">MDDLVKEVIPLLQYLIPGFLTAWIFYSLTAFKRPDTFGQIVQALVFTFVIHGAVTGIGKLLIWIGSKGYVWGVWDKEAVTIWTGVTAVAIGLLSCYLANTDTLHGFLRWLGFSTQTSHPSEWYSAFSKHKRFVVLNLLDERRIYGWPLEWPTEPSQGQFVLHEPSWLNDDGTEVPIPAELFVIDSSKVEWVEFTPKTWK</sequence>
<organism evidence="2 3">
    <name type="scientific">Pseudomonas sichuanensis</name>
    <dbReference type="NCBI Taxonomy" id="2213015"/>
    <lineage>
        <taxon>Bacteria</taxon>
        <taxon>Pseudomonadati</taxon>
        <taxon>Pseudomonadota</taxon>
        <taxon>Gammaproteobacteria</taxon>
        <taxon>Pseudomonadales</taxon>
        <taxon>Pseudomonadaceae</taxon>
        <taxon>Pseudomonas</taxon>
    </lineage>
</organism>
<keyword evidence="1" id="KW-0812">Transmembrane</keyword>
<dbReference type="Proteomes" id="UP001424532">
    <property type="component" value="Unassembled WGS sequence"/>
</dbReference>
<name>A0ABV0DD23_9PSED</name>
<keyword evidence="1" id="KW-0472">Membrane</keyword>
<accession>A0ABV0DD23</accession>
<reference evidence="2 3" key="1">
    <citation type="submission" date="2024-05" db="EMBL/GenBank/DDBJ databases">
        <title>Sequence of Lycoming College course isolates.</title>
        <authorList>
            <person name="Reigle C.A."/>
            <person name="Newman J.D."/>
        </authorList>
    </citation>
    <scope>NUCLEOTIDE SEQUENCE [LARGE SCALE GENOMIC DNA]</scope>
    <source>
        <strain evidence="2 3">CAR-09</strain>
    </source>
</reference>
<keyword evidence="1" id="KW-1133">Transmembrane helix</keyword>
<gene>
    <name evidence="2" type="ORF">ABFE88_08235</name>
</gene>
<dbReference type="Pfam" id="PF19865">
    <property type="entry name" value="DUF6338"/>
    <property type="match status" value="1"/>
</dbReference>
<dbReference type="InterPro" id="IPR045919">
    <property type="entry name" value="DUF6338"/>
</dbReference>
<dbReference type="RefSeq" id="WP_347149585.1">
    <property type="nucleotide sequence ID" value="NZ_JBDLYL010000006.1"/>
</dbReference>
<feature type="transmembrane region" description="Helical" evidence="1">
    <location>
        <begin position="43"/>
        <end position="66"/>
    </location>
</feature>
<protein>
    <submittedName>
        <fullName evidence="2">DUF6338 family protein</fullName>
    </submittedName>
</protein>
<dbReference type="EMBL" id="JBDLYL010000006">
    <property type="protein sequence ID" value="MEN8639634.1"/>
    <property type="molecule type" value="Genomic_DNA"/>
</dbReference>
<evidence type="ECO:0000313" key="3">
    <source>
        <dbReference type="Proteomes" id="UP001424532"/>
    </source>
</evidence>
<feature type="transmembrane region" description="Helical" evidence="1">
    <location>
        <begin position="12"/>
        <end position="31"/>
    </location>
</feature>
<keyword evidence="3" id="KW-1185">Reference proteome</keyword>
<evidence type="ECO:0000313" key="2">
    <source>
        <dbReference type="EMBL" id="MEN8639634.1"/>
    </source>
</evidence>
<proteinExistence type="predicted"/>
<feature type="transmembrane region" description="Helical" evidence="1">
    <location>
        <begin position="78"/>
        <end position="98"/>
    </location>
</feature>
<evidence type="ECO:0000256" key="1">
    <source>
        <dbReference type="SAM" id="Phobius"/>
    </source>
</evidence>
<comment type="caution">
    <text evidence="2">The sequence shown here is derived from an EMBL/GenBank/DDBJ whole genome shotgun (WGS) entry which is preliminary data.</text>
</comment>